<sequence length="84" mass="8820">MLLGTVIDVAISMVGITSVCVKIDSLLVMIGNTCDDNGDVDVDMETVVTGLLLFNCKVSIRYCSNCPKSNSSGTAVSFVVLSLN</sequence>
<accession>A0A183KL76</accession>
<evidence type="ECO:0000313" key="1">
    <source>
        <dbReference type="EMBL" id="VDP60112.1"/>
    </source>
</evidence>
<keyword evidence="2" id="KW-1185">Reference proteome</keyword>
<protein>
    <submittedName>
        <fullName evidence="3">Secreted protein</fullName>
    </submittedName>
</protein>
<evidence type="ECO:0000313" key="2">
    <source>
        <dbReference type="Proteomes" id="UP000279833"/>
    </source>
</evidence>
<dbReference type="AlphaFoldDB" id="A0A183KL76"/>
<name>A0A183KL76_9TREM</name>
<proteinExistence type="predicted"/>
<gene>
    <name evidence="1" type="ORF">SCUD_LOCUS15790</name>
</gene>
<dbReference type="EMBL" id="UZAK01037984">
    <property type="protein sequence ID" value="VDP60112.1"/>
    <property type="molecule type" value="Genomic_DNA"/>
</dbReference>
<evidence type="ECO:0000313" key="3">
    <source>
        <dbReference type="WBParaSite" id="SCUD_0001579301-mRNA-1"/>
    </source>
</evidence>
<dbReference type="Proteomes" id="UP000279833">
    <property type="component" value="Unassembled WGS sequence"/>
</dbReference>
<reference evidence="1 2" key="2">
    <citation type="submission" date="2018-11" db="EMBL/GenBank/DDBJ databases">
        <authorList>
            <consortium name="Pathogen Informatics"/>
        </authorList>
    </citation>
    <scope>NUCLEOTIDE SEQUENCE [LARGE SCALE GENOMIC DNA]</scope>
    <source>
        <strain evidence="1">Dakar</strain>
        <strain evidence="2">Dakar, Senegal</strain>
    </source>
</reference>
<reference evidence="3" key="1">
    <citation type="submission" date="2016-06" db="UniProtKB">
        <authorList>
            <consortium name="WormBaseParasite"/>
        </authorList>
    </citation>
    <scope>IDENTIFICATION</scope>
</reference>
<organism evidence="3">
    <name type="scientific">Schistosoma curassoni</name>
    <dbReference type="NCBI Taxonomy" id="6186"/>
    <lineage>
        <taxon>Eukaryota</taxon>
        <taxon>Metazoa</taxon>
        <taxon>Spiralia</taxon>
        <taxon>Lophotrochozoa</taxon>
        <taxon>Platyhelminthes</taxon>
        <taxon>Trematoda</taxon>
        <taxon>Digenea</taxon>
        <taxon>Strigeidida</taxon>
        <taxon>Schistosomatoidea</taxon>
        <taxon>Schistosomatidae</taxon>
        <taxon>Schistosoma</taxon>
    </lineage>
</organism>
<dbReference type="WBParaSite" id="SCUD_0001579301-mRNA-1">
    <property type="protein sequence ID" value="SCUD_0001579301-mRNA-1"/>
    <property type="gene ID" value="SCUD_0001579301"/>
</dbReference>